<evidence type="ECO:0000313" key="1">
    <source>
        <dbReference type="Proteomes" id="UP001732720"/>
    </source>
</evidence>
<organism evidence="1 2">
    <name type="scientific">Castor canadensis</name>
    <name type="common">American beaver</name>
    <dbReference type="NCBI Taxonomy" id="51338"/>
    <lineage>
        <taxon>Eukaryota</taxon>
        <taxon>Metazoa</taxon>
        <taxon>Chordata</taxon>
        <taxon>Craniata</taxon>
        <taxon>Vertebrata</taxon>
        <taxon>Euteleostomi</taxon>
        <taxon>Mammalia</taxon>
        <taxon>Eutheria</taxon>
        <taxon>Euarchontoglires</taxon>
        <taxon>Glires</taxon>
        <taxon>Rodentia</taxon>
        <taxon>Castorimorpha</taxon>
        <taxon>Castoridae</taxon>
        <taxon>Castor</taxon>
    </lineage>
</organism>
<protein>
    <submittedName>
        <fullName evidence="2">Uncharacterized protein isoform X3</fullName>
    </submittedName>
</protein>
<evidence type="ECO:0000313" key="2">
    <source>
        <dbReference type="RefSeq" id="XP_073919647.1"/>
    </source>
</evidence>
<keyword evidence="1" id="KW-1185">Reference proteome</keyword>
<proteinExistence type="predicted"/>
<dbReference type="Proteomes" id="UP001732720">
    <property type="component" value="Chromosome X"/>
</dbReference>
<name>A0AC58LR74_CASCN</name>
<dbReference type="RefSeq" id="XP_073919647.1">
    <property type="nucleotide sequence ID" value="XM_074063546.1"/>
</dbReference>
<accession>A0AC58LR74</accession>
<reference evidence="2" key="1">
    <citation type="submission" date="2025-08" db="UniProtKB">
        <authorList>
            <consortium name="RefSeq"/>
        </authorList>
    </citation>
    <scope>IDENTIFICATION</scope>
</reference>
<gene>
    <name evidence="2" type="primary">LOC141419808</name>
</gene>
<sequence>MEKPGGPPGYQLPMPRWLGRSGQDELSGLDKHLRCYIGWSTRLSAKVNETDTFGPREDDEIQFDDVGDDDEDIDDI</sequence>